<reference evidence="1" key="1">
    <citation type="submission" date="2018-06" db="EMBL/GenBank/DDBJ databases">
        <authorList>
            <person name="Zhirakovskaya E."/>
        </authorList>
    </citation>
    <scope>NUCLEOTIDE SEQUENCE</scope>
</reference>
<accession>A0A3B0U1G1</accession>
<dbReference type="AlphaFoldDB" id="A0A3B0U1G1"/>
<proteinExistence type="predicted"/>
<dbReference type="EMBL" id="UOEP01000083">
    <property type="protein sequence ID" value="VAW18259.1"/>
    <property type="molecule type" value="Genomic_DNA"/>
</dbReference>
<evidence type="ECO:0000313" key="1">
    <source>
        <dbReference type="EMBL" id="VAW18259.1"/>
    </source>
</evidence>
<protein>
    <submittedName>
        <fullName evidence="1">Uncharacterized protein</fullName>
    </submittedName>
</protein>
<organism evidence="1">
    <name type="scientific">hydrothermal vent metagenome</name>
    <dbReference type="NCBI Taxonomy" id="652676"/>
    <lineage>
        <taxon>unclassified sequences</taxon>
        <taxon>metagenomes</taxon>
        <taxon>ecological metagenomes</taxon>
    </lineage>
</organism>
<sequence length="46" mass="5444">MCVAHVTQIKLLTKLFGYFRGAINNSKPSRNYITQTRRLELDYNLR</sequence>
<gene>
    <name evidence="1" type="ORF">MNBD_BACTEROID01-2662</name>
</gene>
<name>A0A3B0U1G1_9ZZZZ</name>